<dbReference type="OrthoDB" id="40334at2759"/>
<gene>
    <name evidence="1" type="ORF">M501DRAFT_942112</name>
</gene>
<dbReference type="EMBL" id="MU006109">
    <property type="protein sequence ID" value="KAF2835405.1"/>
    <property type="molecule type" value="Genomic_DNA"/>
</dbReference>
<feature type="non-terminal residue" evidence="1">
    <location>
        <position position="248"/>
    </location>
</feature>
<dbReference type="Proteomes" id="UP000799429">
    <property type="component" value="Unassembled WGS sequence"/>
</dbReference>
<protein>
    <submittedName>
        <fullName evidence="1">Uncharacterized protein</fullName>
    </submittedName>
</protein>
<dbReference type="FunFam" id="3.40.30.10:FF:000404">
    <property type="entry name" value="WGS project CABT00000000 data, contig 2.14"/>
    <property type="match status" value="1"/>
</dbReference>
<dbReference type="SUPFAM" id="SSF52833">
    <property type="entry name" value="Thioredoxin-like"/>
    <property type="match status" value="1"/>
</dbReference>
<sequence length="248" mass="27618">MEDEAEGGTCAYEPSADFKGNIEVSNKLPSKKILDQCADLLVLDAEGGSRPFKELYSGPNKAQKQLIIFIRHFFCGHCQEYLRSLSSSITPDALLSLKIPTFITVIGCGRPELIRTYQELTGCTFPIYADPTRKLYDLLGMTRTWDLGPKKPEYIQTGILTASIQSIFQGLRTGSKALSGGDFKQVGGEFLFDGGEVVWCHRMRNTRDHTEIEELGAMLGVRDARVSIRKRWTSGIKGIGRRSSSWGR</sequence>
<dbReference type="AlphaFoldDB" id="A0A9P4S445"/>
<proteinExistence type="predicted"/>
<dbReference type="Gene3D" id="3.40.30.10">
    <property type="entry name" value="Glutaredoxin"/>
    <property type="match status" value="1"/>
</dbReference>
<dbReference type="InterPro" id="IPR032801">
    <property type="entry name" value="PXL2A/B/C"/>
</dbReference>
<dbReference type="Pfam" id="PF13911">
    <property type="entry name" value="AhpC-TSA_2"/>
    <property type="match status" value="1"/>
</dbReference>
<keyword evidence="2" id="KW-1185">Reference proteome</keyword>
<dbReference type="PANTHER" id="PTHR28630">
    <property type="match status" value="1"/>
</dbReference>
<organism evidence="1 2">
    <name type="scientific">Patellaria atrata CBS 101060</name>
    <dbReference type="NCBI Taxonomy" id="1346257"/>
    <lineage>
        <taxon>Eukaryota</taxon>
        <taxon>Fungi</taxon>
        <taxon>Dikarya</taxon>
        <taxon>Ascomycota</taxon>
        <taxon>Pezizomycotina</taxon>
        <taxon>Dothideomycetes</taxon>
        <taxon>Dothideomycetes incertae sedis</taxon>
        <taxon>Patellariales</taxon>
        <taxon>Patellariaceae</taxon>
        <taxon>Patellaria</taxon>
    </lineage>
</organism>
<reference evidence="1" key="1">
    <citation type="journal article" date="2020" name="Stud. Mycol.">
        <title>101 Dothideomycetes genomes: a test case for predicting lifestyles and emergence of pathogens.</title>
        <authorList>
            <person name="Haridas S."/>
            <person name="Albert R."/>
            <person name="Binder M."/>
            <person name="Bloem J."/>
            <person name="Labutti K."/>
            <person name="Salamov A."/>
            <person name="Andreopoulos B."/>
            <person name="Baker S."/>
            <person name="Barry K."/>
            <person name="Bills G."/>
            <person name="Bluhm B."/>
            <person name="Cannon C."/>
            <person name="Castanera R."/>
            <person name="Culley D."/>
            <person name="Daum C."/>
            <person name="Ezra D."/>
            <person name="Gonzalez J."/>
            <person name="Henrissat B."/>
            <person name="Kuo A."/>
            <person name="Liang C."/>
            <person name="Lipzen A."/>
            <person name="Lutzoni F."/>
            <person name="Magnuson J."/>
            <person name="Mondo S."/>
            <person name="Nolan M."/>
            <person name="Ohm R."/>
            <person name="Pangilinan J."/>
            <person name="Park H.-J."/>
            <person name="Ramirez L."/>
            <person name="Alfaro M."/>
            <person name="Sun H."/>
            <person name="Tritt A."/>
            <person name="Yoshinaga Y."/>
            <person name="Zwiers L.-H."/>
            <person name="Turgeon B."/>
            <person name="Goodwin S."/>
            <person name="Spatafora J."/>
            <person name="Crous P."/>
            <person name="Grigoriev I."/>
        </authorList>
    </citation>
    <scope>NUCLEOTIDE SEQUENCE</scope>
    <source>
        <strain evidence="1">CBS 101060</strain>
    </source>
</reference>
<dbReference type="InterPro" id="IPR036249">
    <property type="entry name" value="Thioredoxin-like_sf"/>
</dbReference>
<comment type="caution">
    <text evidence="1">The sequence shown here is derived from an EMBL/GenBank/DDBJ whole genome shotgun (WGS) entry which is preliminary data.</text>
</comment>
<accession>A0A9P4S445</accession>
<evidence type="ECO:0000313" key="1">
    <source>
        <dbReference type="EMBL" id="KAF2835405.1"/>
    </source>
</evidence>
<evidence type="ECO:0000313" key="2">
    <source>
        <dbReference type="Proteomes" id="UP000799429"/>
    </source>
</evidence>
<dbReference type="PANTHER" id="PTHR28630:SF3">
    <property type="entry name" value="PEROXIREDOXIN-LIKE 2C"/>
    <property type="match status" value="1"/>
</dbReference>
<dbReference type="CDD" id="cd02970">
    <property type="entry name" value="PRX_like2"/>
    <property type="match status" value="1"/>
</dbReference>
<name>A0A9P4S445_9PEZI</name>